<gene>
    <name evidence="3" type="ORF">XENOCAPTIV_027177</name>
</gene>
<dbReference type="Gene3D" id="1.20.1250.20">
    <property type="entry name" value="MFS general substrate transporter like domains"/>
    <property type="match status" value="1"/>
</dbReference>
<evidence type="ECO:0000256" key="1">
    <source>
        <dbReference type="ARBA" id="ARBA00004141"/>
    </source>
</evidence>
<organism evidence="3 4">
    <name type="scientific">Xenoophorus captivus</name>
    <dbReference type="NCBI Taxonomy" id="1517983"/>
    <lineage>
        <taxon>Eukaryota</taxon>
        <taxon>Metazoa</taxon>
        <taxon>Chordata</taxon>
        <taxon>Craniata</taxon>
        <taxon>Vertebrata</taxon>
        <taxon>Euteleostomi</taxon>
        <taxon>Actinopterygii</taxon>
        <taxon>Neopterygii</taxon>
        <taxon>Teleostei</taxon>
        <taxon>Neoteleostei</taxon>
        <taxon>Acanthomorphata</taxon>
        <taxon>Ovalentaria</taxon>
        <taxon>Atherinomorphae</taxon>
        <taxon>Cyprinodontiformes</taxon>
        <taxon>Goodeidae</taxon>
        <taxon>Xenoophorus</taxon>
    </lineage>
</organism>
<evidence type="ECO:0000313" key="4">
    <source>
        <dbReference type="Proteomes" id="UP001434883"/>
    </source>
</evidence>
<reference evidence="3 4" key="1">
    <citation type="submission" date="2021-06" db="EMBL/GenBank/DDBJ databases">
        <authorList>
            <person name="Palmer J.M."/>
        </authorList>
    </citation>
    <scope>NUCLEOTIDE SEQUENCE [LARGE SCALE GENOMIC DNA]</scope>
    <source>
        <strain evidence="3 4">XC_2019</strain>
        <tissue evidence="3">Muscle</tissue>
    </source>
</reference>
<accession>A0ABV0Q783</accession>
<evidence type="ECO:0000313" key="3">
    <source>
        <dbReference type="EMBL" id="MEQ2191353.1"/>
    </source>
</evidence>
<evidence type="ECO:0000256" key="2">
    <source>
        <dbReference type="SAM" id="Phobius"/>
    </source>
</evidence>
<dbReference type="Proteomes" id="UP001434883">
    <property type="component" value="Unassembled WGS sequence"/>
</dbReference>
<name>A0ABV0Q783_9TELE</name>
<dbReference type="InterPro" id="IPR036259">
    <property type="entry name" value="MFS_trans_sf"/>
</dbReference>
<feature type="transmembrane region" description="Helical" evidence="2">
    <location>
        <begin position="31"/>
        <end position="53"/>
    </location>
</feature>
<sequence>SLLIYAIAVARPSFYYISLKWTLCNFILDQAMIGVAFSLGFTVGPLMGAYFAVSSKTTGNVFYETPALLALAFSVADLLFIWLMLPETLPQGIKVRVVCPAAS</sequence>
<comment type="subcellular location">
    <subcellularLocation>
        <location evidence="1">Membrane</location>
        <topology evidence="1">Multi-pass membrane protein</topology>
    </subcellularLocation>
</comment>
<dbReference type="EMBL" id="JAHRIN010000695">
    <property type="protein sequence ID" value="MEQ2191353.1"/>
    <property type="molecule type" value="Genomic_DNA"/>
</dbReference>
<keyword evidence="2" id="KW-0812">Transmembrane</keyword>
<keyword evidence="4" id="KW-1185">Reference proteome</keyword>
<dbReference type="SUPFAM" id="SSF103473">
    <property type="entry name" value="MFS general substrate transporter"/>
    <property type="match status" value="1"/>
</dbReference>
<proteinExistence type="predicted"/>
<keyword evidence="2" id="KW-0472">Membrane</keyword>
<protein>
    <submittedName>
        <fullName evidence="3">Uncharacterized protein</fullName>
    </submittedName>
</protein>
<feature type="transmembrane region" description="Helical" evidence="2">
    <location>
        <begin position="65"/>
        <end position="85"/>
    </location>
</feature>
<keyword evidence="2" id="KW-1133">Transmembrane helix</keyword>
<comment type="caution">
    <text evidence="3">The sequence shown here is derived from an EMBL/GenBank/DDBJ whole genome shotgun (WGS) entry which is preliminary data.</text>
</comment>
<feature type="non-terminal residue" evidence="3">
    <location>
        <position position="1"/>
    </location>
</feature>